<feature type="compositionally biased region" description="Polar residues" evidence="2">
    <location>
        <begin position="465"/>
        <end position="475"/>
    </location>
</feature>
<evidence type="ECO:0000313" key="5">
    <source>
        <dbReference type="Proteomes" id="UP000636709"/>
    </source>
</evidence>
<dbReference type="PROSITE" id="PS00973">
    <property type="entry name" value="USP_2"/>
    <property type="match status" value="1"/>
</dbReference>
<feature type="compositionally biased region" description="Basic residues" evidence="2">
    <location>
        <begin position="908"/>
        <end position="917"/>
    </location>
</feature>
<feature type="region of interest" description="Disordered" evidence="2">
    <location>
        <begin position="864"/>
        <end position="924"/>
    </location>
</feature>
<feature type="region of interest" description="Disordered" evidence="2">
    <location>
        <begin position="803"/>
        <end position="822"/>
    </location>
</feature>
<feature type="region of interest" description="Disordered" evidence="2">
    <location>
        <begin position="451"/>
        <end position="476"/>
    </location>
</feature>
<dbReference type="FunFam" id="3.90.70.10:FF:000078">
    <property type="entry name" value="Ubiquitin carboxyl-terminal hydrolase 23"/>
    <property type="match status" value="1"/>
</dbReference>
<dbReference type="EMBL" id="JACEFO010001996">
    <property type="protein sequence ID" value="KAF8689894.1"/>
    <property type="molecule type" value="Genomic_DNA"/>
</dbReference>
<dbReference type="PANTHER" id="PTHR24006:SF784">
    <property type="entry name" value="OS02G0795000 PROTEIN"/>
    <property type="match status" value="1"/>
</dbReference>
<feature type="region of interest" description="Disordered" evidence="2">
    <location>
        <begin position="538"/>
        <end position="609"/>
    </location>
</feature>
<dbReference type="AlphaFoldDB" id="A0A835BC96"/>
<dbReference type="GO" id="GO:0005829">
    <property type="term" value="C:cytosol"/>
    <property type="evidence" value="ECO:0007669"/>
    <property type="project" value="TreeGrafter"/>
</dbReference>
<dbReference type="PANTHER" id="PTHR24006">
    <property type="entry name" value="UBIQUITIN CARBOXYL-TERMINAL HYDROLASE"/>
    <property type="match status" value="1"/>
</dbReference>
<evidence type="ECO:0000256" key="1">
    <source>
        <dbReference type="ARBA" id="ARBA00009085"/>
    </source>
</evidence>
<feature type="compositionally biased region" description="Polar residues" evidence="2">
    <location>
        <begin position="589"/>
        <end position="609"/>
    </location>
</feature>
<dbReference type="Gene3D" id="3.90.70.10">
    <property type="entry name" value="Cysteine proteinases"/>
    <property type="match status" value="1"/>
</dbReference>
<feature type="compositionally biased region" description="Basic residues" evidence="2">
    <location>
        <begin position="866"/>
        <end position="879"/>
    </location>
</feature>
<comment type="caution">
    <text evidence="4">The sequence shown here is derived from an EMBL/GenBank/DDBJ whole genome shotgun (WGS) entry which is preliminary data.</text>
</comment>
<keyword evidence="5" id="KW-1185">Reference proteome</keyword>
<feature type="region of interest" description="Disordered" evidence="2">
    <location>
        <begin position="1007"/>
        <end position="1080"/>
    </location>
</feature>
<dbReference type="InterPro" id="IPR050164">
    <property type="entry name" value="Peptidase_C19"/>
</dbReference>
<dbReference type="CDD" id="cd02661">
    <property type="entry name" value="Peptidase_C19E"/>
    <property type="match status" value="1"/>
</dbReference>
<feature type="compositionally biased region" description="Basic and acidic residues" evidence="2">
    <location>
        <begin position="803"/>
        <end position="815"/>
    </location>
</feature>
<evidence type="ECO:0000256" key="2">
    <source>
        <dbReference type="SAM" id="MobiDB-lite"/>
    </source>
</evidence>
<accession>A0A835BC96</accession>
<protein>
    <recommendedName>
        <fullName evidence="3">USP domain-containing protein</fullName>
    </recommendedName>
</protein>
<dbReference type="InterPro" id="IPR028889">
    <property type="entry name" value="USP"/>
</dbReference>
<gene>
    <name evidence="4" type="ORF">HU200_041526</name>
</gene>
<dbReference type="PROSITE" id="PS00972">
    <property type="entry name" value="USP_1"/>
    <property type="match status" value="1"/>
</dbReference>
<feature type="domain" description="USP" evidence="3">
    <location>
        <begin position="93"/>
        <end position="397"/>
    </location>
</feature>
<dbReference type="GO" id="GO:0005634">
    <property type="term" value="C:nucleus"/>
    <property type="evidence" value="ECO:0007669"/>
    <property type="project" value="TreeGrafter"/>
</dbReference>
<feature type="region of interest" description="Disordered" evidence="2">
    <location>
        <begin position="486"/>
        <end position="505"/>
    </location>
</feature>
<evidence type="ECO:0000313" key="4">
    <source>
        <dbReference type="EMBL" id="KAF8689894.1"/>
    </source>
</evidence>
<dbReference type="InterPro" id="IPR018200">
    <property type="entry name" value="USP_CS"/>
</dbReference>
<dbReference type="GO" id="GO:0016579">
    <property type="term" value="P:protein deubiquitination"/>
    <property type="evidence" value="ECO:0007669"/>
    <property type="project" value="InterPro"/>
</dbReference>
<dbReference type="SUPFAM" id="SSF54001">
    <property type="entry name" value="Cysteine proteinases"/>
    <property type="match status" value="1"/>
</dbReference>
<reference evidence="4" key="1">
    <citation type="submission" date="2020-07" db="EMBL/GenBank/DDBJ databases">
        <title>Genome sequence and genetic diversity analysis of an under-domesticated orphan crop, white fonio (Digitaria exilis).</title>
        <authorList>
            <person name="Bennetzen J.L."/>
            <person name="Chen S."/>
            <person name="Ma X."/>
            <person name="Wang X."/>
            <person name="Yssel A.E.J."/>
            <person name="Chaluvadi S.R."/>
            <person name="Johnson M."/>
            <person name="Gangashetty P."/>
            <person name="Hamidou F."/>
            <person name="Sanogo M.D."/>
            <person name="Zwaenepoel A."/>
            <person name="Wallace J."/>
            <person name="Van De Peer Y."/>
            <person name="Van Deynze A."/>
        </authorList>
    </citation>
    <scope>NUCLEOTIDE SEQUENCE</scope>
    <source>
        <tissue evidence="4">Leaves</tissue>
    </source>
</reference>
<dbReference type="InterPro" id="IPR038765">
    <property type="entry name" value="Papain-like_cys_pep_sf"/>
</dbReference>
<dbReference type="OrthoDB" id="420187at2759"/>
<comment type="similarity">
    <text evidence="1">Belongs to the peptidase C19 family.</text>
</comment>
<dbReference type="PROSITE" id="PS50235">
    <property type="entry name" value="USP_3"/>
    <property type="match status" value="1"/>
</dbReference>
<sequence>MGEAAAAAEGLLHRRIEFHAATKPPPHPTPATAVAMPGGFAMERRLFAGAEKRAAAASGREGRGFENGESSAAAAGFDPEPSAARIYLRRIGAGLHNLGNTCYLNSVLQGLTYTEPFVAYLQSSKHKYSCQANGFCALCALQKHVRSALRSTGKILTPMLFVKNLRCISRSFCYSRQEDAHELMVSLLESMHKCCLPSGIPSESPSAYEKSLVHRIFGGRLRSQVRCTRCSHCSNKVDPFLDLSLEIGNATTLMKALYNFTEEELLDGGEKHYNCQQCKQKVAAKKRFLIDKAPSVLTIHLKRFSPFNPLQKIDKKVDFQTTLNLKPFVSNSEGTDLKYSLYGVLVHAGWNTQSGHYYCFVRTSSGLWHNLDDNQVCQVREADVLKQKAYMLFYVREKVRSSVIHKDNGTAGLSEKEISGKIACMNDAIRNGLVEKAIDFSTIAIEGMKLQKHDPDNGQPCGINATLQNQGSNEHSSIEVIDASTSQNNEPAQKAPHTLPDGVDTLSTKSEQITLGLQREAMSPGQPDVCILVMKSEKMNPDDGQPSNISTASQDQCSNEQGSTEVTKASTSQNNEPVQKATCSDLEGTASTKTEQIAPSSQKETASTAQPDACILCDASSDQKAYEKPLHELQLQPDGALPGSGKGTLVSAFQLCTGADVLLEANKQVNEPRTEVFCKPTPDCDATTIAPVIPVEDPDVSNGTITGNEYSTNGEAKGIEPVELHDGLIVVKELCEKNIDDKVEAEEQTAVRNSTLGYGHCMMKGVSIMETGHMADADDQPSAQNNSLDTGYVNCEREISSEDTAHVASSEHHEQMTCSESSIQVVDKDPCHGILHKNIKIKSKKHVNYPVNFYFGSKQLLLAPLKPRKKRKHKRPRRRSTSDTNTESIADDRQASTSETVLTSGIPHKSHRRKHSRNTASSEDAVQMYHKKRNIGNSCAAELAIDKKGSKHATLAGAELASSCPSSVSNPDSGKCGGTDEKGSWHFDLLTMGLRVPRWGDDDMPNPKAAELQHSSSTSIGYVLDERDEEYDRGRRKKVRKSMRDFSGPNPFQEMENIRSRQRRRLQADQARSGHQPLRI</sequence>
<dbReference type="GO" id="GO:0004843">
    <property type="term" value="F:cysteine-type deubiquitinase activity"/>
    <property type="evidence" value="ECO:0007669"/>
    <property type="project" value="InterPro"/>
</dbReference>
<evidence type="ECO:0000259" key="3">
    <source>
        <dbReference type="PROSITE" id="PS50235"/>
    </source>
</evidence>
<dbReference type="Pfam" id="PF00443">
    <property type="entry name" value="UCH"/>
    <property type="match status" value="1"/>
</dbReference>
<name>A0A835BC96_9POAL</name>
<organism evidence="4 5">
    <name type="scientific">Digitaria exilis</name>
    <dbReference type="NCBI Taxonomy" id="1010633"/>
    <lineage>
        <taxon>Eukaryota</taxon>
        <taxon>Viridiplantae</taxon>
        <taxon>Streptophyta</taxon>
        <taxon>Embryophyta</taxon>
        <taxon>Tracheophyta</taxon>
        <taxon>Spermatophyta</taxon>
        <taxon>Magnoliopsida</taxon>
        <taxon>Liliopsida</taxon>
        <taxon>Poales</taxon>
        <taxon>Poaceae</taxon>
        <taxon>PACMAD clade</taxon>
        <taxon>Panicoideae</taxon>
        <taxon>Panicodae</taxon>
        <taxon>Paniceae</taxon>
        <taxon>Anthephorinae</taxon>
        <taxon>Digitaria</taxon>
    </lineage>
</organism>
<proteinExistence type="inferred from homology"/>
<feature type="compositionally biased region" description="Polar residues" evidence="2">
    <location>
        <begin position="545"/>
        <end position="577"/>
    </location>
</feature>
<dbReference type="Proteomes" id="UP000636709">
    <property type="component" value="Unassembled WGS sequence"/>
</dbReference>
<dbReference type="InterPro" id="IPR001394">
    <property type="entry name" value="Peptidase_C19_UCH"/>
</dbReference>